<reference evidence="3 4" key="1">
    <citation type="journal article" date="2015" name="Genome Announc.">
        <title>Expanding the biotechnology potential of lactobacilli through comparative genomics of 213 strains and associated genera.</title>
        <authorList>
            <person name="Sun Z."/>
            <person name="Harris H.M."/>
            <person name="McCann A."/>
            <person name="Guo C."/>
            <person name="Argimon S."/>
            <person name="Zhang W."/>
            <person name="Yang X."/>
            <person name="Jeffery I.B."/>
            <person name="Cooney J.C."/>
            <person name="Kagawa T.F."/>
            <person name="Liu W."/>
            <person name="Song Y."/>
            <person name="Salvetti E."/>
            <person name="Wrobel A."/>
            <person name="Rasinkangas P."/>
            <person name="Parkhill J."/>
            <person name="Rea M.C."/>
            <person name="O'Sullivan O."/>
            <person name="Ritari J."/>
            <person name="Douillard F.P."/>
            <person name="Paul Ross R."/>
            <person name="Yang R."/>
            <person name="Briner A.E."/>
            <person name="Felis G.E."/>
            <person name="de Vos W.M."/>
            <person name="Barrangou R."/>
            <person name="Klaenhammer T.R."/>
            <person name="Caufield P.W."/>
            <person name="Cui Y."/>
            <person name="Zhang H."/>
            <person name="O'Toole P.W."/>
        </authorList>
    </citation>
    <scope>NUCLEOTIDE SEQUENCE [LARGE SCALE GENOMIC DNA]</scope>
    <source>
        <strain evidence="1 4">ATCC BAA-66</strain>
        <strain evidence="2 3">DSM 13344</strain>
    </source>
</reference>
<evidence type="ECO:0000313" key="1">
    <source>
        <dbReference type="EMBL" id="KRN28627.1"/>
    </source>
</evidence>
<keyword evidence="3" id="KW-1185">Reference proteome</keyword>
<dbReference type="STRING" id="81857.IV38_GL000828"/>
<dbReference type="Proteomes" id="UP000051645">
    <property type="component" value="Unassembled WGS sequence"/>
</dbReference>
<evidence type="ECO:0000313" key="4">
    <source>
        <dbReference type="Proteomes" id="UP000051751"/>
    </source>
</evidence>
<dbReference type="Proteomes" id="UP000051751">
    <property type="component" value="Unassembled WGS sequence"/>
</dbReference>
<evidence type="ECO:0000313" key="2">
    <source>
        <dbReference type="EMBL" id="KRN32963.1"/>
    </source>
</evidence>
<dbReference type="RefSeq" id="WP_057769189.1">
    <property type="nucleotide sequence ID" value="NZ_JQAT01000002.1"/>
</dbReference>
<comment type="caution">
    <text evidence="1">The sequence shown here is derived from an EMBL/GenBank/DDBJ whole genome shotgun (WGS) entry which is preliminary data.</text>
</comment>
<protein>
    <submittedName>
        <fullName evidence="1">Uncharacterized protein</fullName>
    </submittedName>
</protein>
<dbReference type="OrthoDB" id="2313946at2"/>
<evidence type="ECO:0000313" key="3">
    <source>
        <dbReference type="Proteomes" id="UP000051645"/>
    </source>
</evidence>
<name>A0A0R2FJ36_9LACO</name>
<accession>A0A0R2FJ36</accession>
<gene>
    <name evidence="1" type="ORF">IV38_GL000828</name>
    <name evidence="2" type="ORF">IV40_GL001025</name>
</gene>
<organism evidence="1 4">
    <name type="scientific">Lactobacillus selangorensis</name>
    <dbReference type="NCBI Taxonomy" id="81857"/>
    <lineage>
        <taxon>Bacteria</taxon>
        <taxon>Bacillati</taxon>
        <taxon>Bacillota</taxon>
        <taxon>Bacilli</taxon>
        <taxon>Lactobacillales</taxon>
        <taxon>Lactobacillaceae</taxon>
        <taxon>Lactobacillus</taxon>
    </lineage>
</organism>
<dbReference type="EMBL" id="JQAT01000002">
    <property type="protein sequence ID" value="KRN28627.1"/>
    <property type="molecule type" value="Genomic_DNA"/>
</dbReference>
<dbReference type="PATRIC" id="fig|81857.3.peg.830"/>
<proteinExistence type="predicted"/>
<dbReference type="AlphaFoldDB" id="A0A0R2FJ36"/>
<sequence>MDPIIADLETAKNEHLLINVYQLDTTDFYTGYVRLLGPDAVLIDTYNDAGVQDGSVLLAFHAIHVIEFTSADLDNMHFQIQTAQREHFLTTQQLGQPLHFSERQPLIPQVLRQILVSQCAMMLVLEDSETYLEGTVVKMGSDQFDFDVFDKFNYSDKRVLTADMSAVQIIELNGLELYLETQLMKKQPVHHKTTVVREQEALYPALKDLQAQQQLIAITPRNDEDTFFVGYVNTLNQDSVLLNLIDMGGQFGGYTLTRLNNIKLLTVDSDYLATITSYLHDNQAQHRVVQPVLNAERLFDTSTDLFLSLLQQASAFQQVIRVRLADAVGTDFVGYPSDVTDKQFVFHDITEDLEETDQQIAVNEVAEISFGYMNAYLLEERLKS</sequence>
<dbReference type="EMBL" id="JQAZ01000002">
    <property type="protein sequence ID" value="KRN32963.1"/>
    <property type="molecule type" value="Genomic_DNA"/>
</dbReference>